<keyword evidence="1" id="KW-0732">Signal</keyword>
<evidence type="ECO:0000313" key="2">
    <source>
        <dbReference type="EMBL" id="QEY23162.1"/>
    </source>
</evidence>
<protein>
    <recommendedName>
        <fullName evidence="4">Excinuclease ABC subunit A</fullName>
    </recommendedName>
</protein>
<dbReference type="Proteomes" id="UP000325536">
    <property type="component" value="Chromosome"/>
</dbReference>
<proteinExistence type="predicted"/>
<name>A0A5P3MNN9_NEIAN</name>
<sequence>MNVNVKLILPALVAAAALSACSSTSPAKPAQKAAGQAAHQVDRAEVPPTLNVTSIDSTKEVAYRCGNEKLNVMYGIKGNDVVVAQVKYQNELTPNLNRVSNVSDFNAFWGNGISWSTDAADAANITKVNGNMLTELTVTTVNGKQVETNGILFKECVLDKAATAKLNMKK</sequence>
<evidence type="ECO:0000313" key="3">
    <source>
        <dbReference type="Proteomes" id="UP000325536"/>
    </source>
</evidence>
<dbReference type="OrthoDB" id="8613973at2"/>
<dbReference type="RefSeq" id="WP_123795422.1">
    <property type="nucleotide sequence ID" value="NZ_CP031699.1"/>
</dbReference>
<dbReference type="EMBL" id="CP031699">
    <property type="protein sequence ID" value="QEY23162.1"/>
    <property type="molecule type" value="Genomic_DNA"/>
</dbReference>
<gene>
    <name evidence="2" type="ORF">D0T90_00425</name>
</gene>
<evidence type="ECO:0008006" key="4">
    <source>
        <dbReference type="Google" id="ProtNLM"/>
    </source>
</evidence>
<organism evidence="2 3">
    <name type="scientific">Neisseria animalis</name>
    <dbReference type="NCBI Taxonomy" id="492"/>
    <lineage>
        <taxon>Bacteria</taxon>
        <taxon>Pseudomonadati</taxon>
        <taxon>Pseudomonadota</taxon>
        <taxon>Betaproteobacteria</taxon>
        <taxon>Neisseriales</taxon>
        <taxon>Neisseriaceae</taxon>
        <taxon>Neisseria</taxon>
    </lineage>
</organism>
<reference evidence="2 3" key="1">
    <citation type="submission" date="2018-08" db="EMBL/GenBank/DDBJ databases">
        <title>Neisseria animalis ATCC 49930 complete genome.</title>
        <authorList>
            <person name="Veseli I.A."/>
            <person name="Mascarenhas dos Santos A.C."/>
            <person name="Buttler R."/>
            <person name="Pombert J.-F."/>
        </authorList>
    </citation>
    <scope>NUCLEOTIDE SEQUENCE [LARGE SCALE GENOMIC DNA]</scope>
    <source>
        <strain evidence="2 3">ATCC 49930</strain>
    </source>
</reference>
<keyword evidence="3" id="KW-1185">Reference proteome</keyword>
<accession>A0A5P3MNN9</accession>
<dbReference type="KEGG" id="naq:D0T90_00425"/>
<dbReference type="AlphaFoldDB" id="A0A5P3MNN9"/>
<evidence type="ECO:0000256" key="1">
    <source>
        <dbReference type="SAM" id="SignalP"/>
    </source>
</evidence>
<feature type="signal peptide" evidence="1">
    <location>
        <begin position="1"/>
        <end position="27"/>
    </location>
</feature>
<dbReference type="PROSITE" id="PS51257">
    <property type="entry name" value="PROKAR_LIPOPROTEIN"/>
    <property type="match status" value="1"/>
</dbReference>
<feature type="chain" id="PRO_5030705585" description="Excinuclease ABC subunit A" evidence="1">
    <location>
        <begin position="28"/>
        <end position="170"/>
    </location>
</feature>